<organism evidence="1 2">
    <name type="scientific">Umezawaea tangerina</name>
    <dbReference type="NCBI Taxonomy" id="84725"/>
    <lineage>
        <taxon>Bacteria</taxon>
        <taxon>Bacillati</taxon>
        <taxon>Actinomycetota</taxon>
        <taxon>Actinomycetes</taxon>
        <taxon>Pseudonocardiales</taxon>
        <taxon>Pseudonocardiaceae</taxon>
        <taxon>Umezawaea</taxon>
    </lineage>
</organism>
<accession>A0A2T0TKB9</accession>
<sequence>MSRPRGGSGHRAPGYRGPVIIWLNGGFGAGKTTLAAELHRRLPDAVVYDPEDVGILLWKWLPPNDDFQDLPSWRELVVATALALRRHHADTLVVPMSLVRDAYRTEILGGLADAGEDVLHVFLDADTDVLVRRLNARAPVPGQANDWALKRMDAAAASRQPAGTLVLRSDLLGPAELADEVLAALGKTTASGHPLSK</sequence>
<dbReference type="AlphaFoldDB" id="A0A2T0TKB9"/>
<dbReference type="Proteomes" id="UP000239494">
    <property type="component" value="Unassembled WGS sequence"/>
</dbReference>
<dbReference type="Gene3D" id="3.40.50.300">
    <property type="entry name" value="P-loop containing nucleotide triphosphate hydrolases"/>
    <property type="match status" value="1"/>
</dbReference>
<evidence type="ECO:0000313" key="2">
    <source>
        <dbReference type="Proteomes" id="UP000239494"/>
    </source>
</evidence>
<comment type="caution">
    <text evidence="1">The sequence shown here is derived from an EMBL/GenBank/DDBJ whole genome shotgun (WGS) entry which is preliminary data.</text>
</comment>
<gene>
    <name evidence="1" type="ORF">CLV43_101432</name>
</gene>
<dbReference type="InterPro" id="IPR027417">
    <property type="entry name" value="P-loop_NTPase"/>
</dbReference>
<reference evidence="1 2" key="1">
    <citation type="submission" date="2018-03" db="EMBL/GenBank/DDBJ databases">
        <title>Genomic Encyclopedia of Archaeal and Bacterial Type Strains, Phase II (KMG-II): from individual species to whole genera.</title>
        <authorList>
            <person name="Goeker M."/>
        </authorList>
    </citation>
    <scope>NUCLEOTIDE SEQUENCE [LARGE SCALE GENOMIC DNA]</scope>
    <source>
        <strain evidence="1 2">DSM 44720</strain>
    </source>
</reference>
<evidence type="ECO:0000313" key="1">
    <source>
        <dbReference type="EMBL" id="PRY46162.1"/>
    </source>
</evidence>
<protein>
    <submittedName>
        <fullName evidence="1">AAA domain-containing protein</fullName>
    </submittedName>
</protein>
<name>A0A2T0TKB9_9PSEU</name>
<proteinExistence type="predicted"/>
<dbReference type="Pfam" id="PF13671">
    <property type="entry name" value="AAA_33"/>
    <property type="match status" value="1"/>
</dbReference>
<dbReference type="EMBL" id="PVTF01000001">
    <property type="protein sequence ID" value="PRY46162.1"/>
    <property type="molecule type" value="Genomic_DNA"/>
</dbReference>
<keyword evidence="2" id="KW-1185">Reference proteome</keyword>
<dbReference type="SUPFAM" id="SSF52540">
    <property type="entry name" value="P-loop containing nucleoside triphosphate hydrolases"/>
    <property type="match status" value="1"/>
</dbReference>